<dbReference type="AlphaFoldDB" id="J9ZBQ0"/>
<evidence type="ECO:0000256" key="1">
    <source>
        <dbReference type="SAM" id="MobiDB-lite"/>
    </source>
</evidence>
<feature type="region of interest" description="Disordered" evidence="1">
    <location>
        <begin position="1"/>
        <end position="22"/>
    </location>
</feature>
<dbReference type="KEGG" id="lfi:LFML04_1785"/>
<proteinExistence type="predicted"/>
<evidence type="ECO:0000313" key="3">
    <source>
        <dbReference type="Proteomes" id="UP000006177"/>
    </source>
</evidence>
<reference evidence="2 3" key="1">
    <citation type="journal article" date="2011" name="J. Microbiol.">
        <title>Complete genome of Leptospirillum ferriphilum ML-04 provides insight into its physiology and environmental adaptation.</title>
        <authorList>
            <person name="Mi S."/>
            <person name="Song J."/>
            <person name="Lin J."/>
            <person name="Che Y."/>
            <person name="Zheng H."/>
            <person name="Lin J."/>
        </authorList>
    </citation>
    <scope>NUCLEOTIDE SEQUENCE [LARGE SCALE GENOMIC DNA]</scope>
    <source>
        <strain evidence="2 3">ML-04</strain>
    </source>
</reference>
<feature type="compositionally biased region" description="Basic and acidic residues" evidence="1">
    <location>
        <begin position="70"/>
        <end position="89"/>
    </location>
</feature>
<dbReference type="HOGENOM" id="CLU_2058482_0_0_0"/>
<protein>
    <submittedName>
        <fullName evidence="2">Uncharacterized protein</fullName>
    </submittedName>
</protein>
<dbReference type="EMBL" id="CP002919">
    <property type="protein sequence ID" value="AFS53985.1"/>
    <property type="molecule type" value="Genomic_DNA"/>
</dbReference>
<sequence>MREETKTGIGNKAEGGKAKRDRVSRIGQFSVKKGTNDFGRKVTIGFGIDTVVLANKTGRVVRALLARDQEHKKPVSRENKSFYKEEKEAFPLGSARGGPTGMTERVSPRPREPVAGNGL</sequence>
<gene>
    <name evidence="2" type="ordered locus">LFML04_1785</name>
</gene>
<name>J9ZBQ0_LEPFM</name>
<dbReference type="PATRIC" id="fig|1048260.3.peg.1925"/>
<evidence type="ECO:0000313" key="2">
    <source>
        <dbReference type="EMBL" id="AFS53985.1"/>
    </source>
</evidence>
<feature type="region of interest" description="Disordered" evidence="1">
    <location>
        <begin position="70"/>
        <end position="119"/>
    </location>
</feature>
<dbReference type="Proteomes" id="UP000006177">
    <property type="component" value="Chromosome"/>
</dbReference>
<dbReference type="STRING" id="1048260.LFML04_1785"/>
<accession>J9ZBQ0</accession>
<organism evidence="2 3">
    <name type="scientific">Leptospirillum ferriphilum (strain ML-04)</name>
    <dbReference type="NCBI Taxonomy" id="1048260"/>
    <lineage>
        <taxon>Bacteria</taxon>
        <taxon>Pseudomonadati</taxon>
        <taxon>Nitrospirota</taxon>
        <taxon>Nitrospiria</taxon>
        <taxon>Nitrospirales</taxon>
        <taxon>Nitrospiraceae</taxon>
        <taxon>Leptospirillum</taxon>
    </lineage>
</organism>